<dbReference type="InterPro" id="IPR013766">
    <property type="entry name" value="Thioredoxin_domain"/>
</dbReference>
<organism evidence="2 3">
    <name type="scientific">Spirosoma endbachense</name>
    <dbReference type="NCBI Taxonomy" id="2666025"/>
    <lineage>
        <taxon>Bacteria</taxon>
        <taxon>Pseudomonadati</taxon>
        <taxon>Bacteroidota</taxon>
        <taxon>Cytophagia</taxon>
        <taxon>Cytophagales</taxon>
        <taxon>Cytophagaceae</taxon>
        <taxon>Spirosoma</taxon>
    </lineage>
</organism>
<reference evidence="2 3" key="1">
    <citation type="submission" date="2019-11" db="EMBL/GenBank/DDBJ databases">
        <title>Spirosoma endbachense sp. nov., isolated from a natural salt meadow.</title>
        <authorList>
            <person name="Rojas J."/>
            <person name="Ambika Manirajan B."/>
            <person name="Ratering S."/>
            <person name="Suarez C."/>
            <person name="Geissler-Plaum R."/>
            <person name="Schnell S."/>
        </authorList>
    </citation>
    <scope>NUCLEOTIDE SEQUENCE [LARGE SCALE GENOMIC DNA]</scope>
    <source>
        <strain evidence="2 3">I-24</strain>
    </source>
</reference>
<dbReference type="PROSITE" id="PS51352">
    <property type="entry name" value="THIOREDOXIN_2"/>
    <property type="match status" value="1"/>
</dbReference>
<evidence type="ECO:0000259" key="1">
    <source>
        <dbReference type="PROSITE" id="PS51352"/>
    </source>
</evidence>
<dbReference type="SUPFAM" id="SSF52833">
    <property type="entry name" value="Thioredoxin-like"/>
    <property type="match status" value="1"/>
</dbReference>
<dbReference type="KEGG" id="senf:GJR95_12380"/>
<dbReference type="InterPro" id="IPR036249">
    <property type="entry name" value="Thioredoxin-like_sf"/>
</dbReference>
<dbReference type="InterPro" id="IPR000866">
    <property type="entry name" value="AhpC/TSA"/>
</dbReference>
<dbReference type="GO" id="GO:0016209">
    <property type="term" value="F:antioxidant activity"/>
    <property type="evidence" value="ECO:0007669"/>
    <property type="project" value="InterPro"/>
</dbReference>
<dbReference type="EMBL" id="CP045997">
    <property type="protein sequence ID" value="QHV95757.1"/>
    <property type="molecule type" value="Genomic_DNA"/>
</dbReference>
<dbReference type="GO" id="GO:0016491">
    <property type="term" value="F:oxidoreductase activity"/>
    <property type="evidence" value="ECO:0007669"/>
    <property type="project" value="InterPro"/>
</dbReference>
<dbReference type="PANTHER" id="PTHR42852">
    <property type="entry name" value="THIOL:DISULFIDE INTERCHANGE PROTEIN DSBE"/>
    <property type="match status" value="1"/>
</dbReference>
<dbReference type="AlphaFoldDB" id="A0A6P1VVH3"/>
<keyword evidence="3" id="KW-1185">Reference proteome</keyword>
<evidence type="ECO:0000313" key="3">
    <source>
        <dbReference type="Proteomes" id="UP000464577"/>
    </source>
</evidence>
<dbReference type="Gene3D" id="3.40.30.10">
    <property type="entry name" value="Glutaredoxin"/>
    <property type="match status" value="1"/>
</dbReference>
<accession>A0A6P1VVH3</accession>
<sequence length="238" mass="26685">MLHKIPPCSMRPRLFISLPVYVATLFCLLHLGSSISYAQSNTLEHCLETMHRARKAISESRSPNQQTLFPVLDPTYQKHQQNYDNWAECVKGQKAPLSAFQTIDGESYDMATLSGKVLVVNFWFMSCAPCVAEIPALNKLVKEYKGKNVLFLGFSSDKAAALKPAFFENHPFDFKIIADARNIIIPFHTNSFPTTYIVDQRGIIHQAWIGFVGNGMDSLAPYHKAKSAIDDLLTTANK</sequence>
<dbReference type="InterPro" id="IPR050553">
    <property type="entry name" value="Thioredoxin_ResA/DsbE_sf"/>
</dbReference>
<feature type="domain" description="Thioredoxin" evidence="1">
    <location>
        <begin position="89"/>
        <end position="234"/>
    </location>
</feature>
<dbReference type="CDD" id="cd02966">
    <property type="entry name" value="TlpA_like_family"/>
    <property type="match status" value="1"/>
</dbReference>
<dbReference type="PANTHER" id="PTHR42852:SF17">
    <property type="entry name" value="THIOREDOXIN-LIKE PROTEIN HI_1115"/>
    <property type="match status" value="1"/>
</dbReference>
<dbReference type="Pfam" id="PF00578">
    <property type="entry name" value="AhpC-TSA"/>
    <property type="match status" value="1"/>
</dbReference>
<dbReference type="Proteomes" id="UP000464577">
    <property type="component" value="Chromosome"/>
</dbReference>
<proteinExistence type="predicted"/>
<gene>
    <name evidence="2" type="ORF">GJR95_12380</name>
</gene>
<name>A0A6P1VVH3_9BACT</name>
<evidence type="ECO:0000313" key="2">
    <source>
        <dbReference type="EMBL" id="QHV95757.1"/>
    </source>
</evidence>
<protein>
    <submittedName>
        <fullName evidence="2">Redoxin domain-containing protein</fullName>
    </submittedName>
</protein>